<comment type="similarity">
    <text evidence="2 6">Belongs to the flagella basal body rod proteins family.</text>
</comment>
<comment type="subunit">
    <text evidence="4 6">The basal body constitutes a major portion of the flagellar organelle and consists of five rings (E,L,P,S, and M) mounted on a central rod. The rod consists of about 26 subunits of FlgG in the distal portion, and FlgB, FlgC and FlgF are thought to build up the proximal portion of the rod with about 6 subunits each.</text>
</comment>
<keyword evidence="12" id="KW-1185">Reference proteome</keyword>
<accession>A0ABW3HDY9</accession>
<evidence type="ECO:0000256" key="3">
    <source>
        <dbReference type="ARBA" id="ARBA00023143"/>
    </source>
</evidence>
<evidence type="ECO:0000256" key="7">
    <source>
        <dbReference type="SAM" id="MobiDB-lite"/>
    </source>
</evidence>
<evidence type="ECO:0000256" key="6">
    <source>
        <dbReference type="RuleBase" id="RU362116"/>
    </source>
</evidence>
<dbReference type="NCBIfam" id="NF009280">
    <property type="entry name" value="PRK12640.1"/>
    <property type="match status" value="1"/>
</dbReference>
<evidence type="ECO:0000256" key="4">
    <source>
        <dbReference type="ARBA" id="ARBA00038560"/>
    </source>
</evidence>
<dbReference type="InterPro" id="IPR001444">
    <property type="entry name" value="Flag_bb_rod_N"/>
</dbReference>
<evidence type="ECO:0000259" key="9">
    <source>
        <dbReference type="Pfam" id="PF06429"/>
    </source>
</evidence>
<dbReference type="InterPro" id="IPR037925">
    <property type="entry name" value="FlgE/F/G-like"/>
</dbReference>
<dbReference type="NCBIfam" id="TIGR03506">
    <property type="entry name" value="FlgEFG_subfam"/>
    <property type="match status" value="1"/>
</dbReference>
<keyword evidence="11" id="KW-0966">Cell projection</keyword>
<proteinExistence type="inferred from homology"/>
<dbReference type="Pfam" id="PF22692">
    <property type="entry name" value="LlgE_F_G_D1"/>
    <property type="match status" value="1"/>
</dbReference>
<sequence>MDRMLYIGMTGAKHTQMAQTVTVNNLANANTPGFRGDFQTLLSKEIEGGGQFNSRVNSMGADRASSMAHGTMVATGRELDVAINGDGWLAVQGASGEEGYSRRGDLQISAEGLLTNGAGQPIMGDGGPITLPPYQSLSLANDGTISIVPLGSGPETTVTLGRIKLVTLDESQVVKSEDGLMRQKNGAPGEPTTASRLQSGNLESSNVSAVESLVAMIDLSRQYEMQVRMMQTAKDMSDSGTRLIRME</sequence>
<evidence type="ECO:0000256" key="5">
    <source>
        <dbReference type="ARBA" id="ARBA00040228"/>
    </source>
</evidence>
<evidence type="ECO:0000313" key="11">
    <source>
        <dbReference type="EMBL" id="MFD0949471.1"/>
    </source>
</evidence>
<keyword evidence="11" id="KW-0282">Flagellum</keyword>
<dbReference type="PANTHER" id="PTHR30435:SF18">
    <property type="entry name" value="FLAGELLAR BASAL-BODY ROD PROTEIN FLGF"/>
    <property type="match status" value="1"/>
</dbReference>
<name>A0ABW3HDY9_9GAMM</name>
<evidence type="ECO:0000256" key="1">
    <source>
        <dbReference type="ARBA" id="ARBA00004117"/>
    </source>
</evidence>
<dbReference type="SUPFAM" id="SSF117143">
    <property type="entry name" value="Flagellar hook protein flgE"/>
    <property type="match status" value="1"/>
</dbReference>
<keyword evidence="3 6" id="KW-0975">Bacterial flagellum</keyword>
<feature type="compositionally biased region" description="Polar residues" evidence="7">
    <location>
        <begin position="192"/>
        <end position="203"/>
    </location>
</feature>
<comment type="subcellular location">
    <subcellularLocation>
        <location evidence="1 6">Bacterial flagellum basal body</location>
    </subcellularLocation>
</comment>
<evidence type="ECO:0000259" key="8">
    <source>
        <dbReference type="Pfam" id="PF00460"/>
    </source>
</evidence>
<feature type="domain" description="Flagellar hook protein FlgE/F/G-like D1" evidence="10">
    <location>
        <begin position="82"/>
        <end position="146"/>
    </location>
</feature>
<evidence type="ECO:0000256" key="2">
    <source>
        <dbReference type="ARBA" id="ARBA00009677"/>
    </source>
</evidence>
<feature type="domain" description="Flagellar basal body rod protein N-terminal" evidence="8">
    <location>
        <begin position="5"/>
        <end position="35"/>
    </location>
</feature>
<dbReference type="RefSeq" id="WP_379069222.1">
    <property type="nucleotide sequence ID" value="NZ_JBHTIT010000001.1"/>
</dbReference>
<feature type="region of interest" description="Disordered" evidence="7">
    <location>
        <begin position="177"/>
        <end position="203"/>
    </location>
</feature>
<protein>
    <recommendedName>
        <fullName evidence="5 6">Flagellar basal-body rod protein FlgF</fullName>
    </recommendedName>
</protein>
<feature type="domain" description="Flagellar basal-body/hook protein C-terminal" evidence="9">
    <location>
        <begin position="198"/>
        <end position="243"/>
    </location>
</feature>
<gene>
    <name evidence="11" type="ORF">ACFQ0F_03545</name>
</gene>
<dbReference type="InterPro" id="IPR053967">
    <property type="entry name" value="LlgE_F_G-like_D1"/>
</dbReference>
<dbReference type="EMBL" id="JBHTIT010000001">
    <property type="protein sequence ID" value="MFD0949471.1"/>
    <property type="molecule type" value="Genomic_DNA"/>
</dbReference>
<keyword evidence="11" id="KW-0969">Cilium</keyword>
<evidence type="ECO:0000313" key="12">
    <source>
        <dbReference type="Proteomes" id="UP001597044"/>
    </source>
</evidence>
<reference evidence="12" key="1">
    <citation type="journal article" date="2019" name="Int. J. Syst. Evol. Microbiol.">
        <title>The Global Catalogue of Microorganisms (GCM) 10K type strain sequencing project: providing services to taxonomists for standard genome sequencing and annotation.</title>
        <authorList>
            <consortium name="The Broad Institute Genomics Platform"/>
            <consortium name="The Broad Institute Genome Sequencing Center for Infectious Disease"/>
            <person name="Wu L."/>
            <person name="Ma J."/>
        </authorList>
    </citation>
    <scope>NUCLEOTIDE SEQUENCE [LARGE SCALE GENOMIC DNA]</scope>
    <source>
        <strain evidence="12">CCUG 63419</strain>
    </source>
</reference>
<organism evidence="11 12">
    <name type="scientific">Paraperlucidibaca wandonensis</name>
    <dbReference type="NCBI Taxonomy" id="1268273"/>
    <lineage>
        <taxon>Bacteria</taxon>
        <taxon>Pseudomonadati</taxon>
        <taxon>Pseudomonadota</taxon>
        <taxon>Gammaproteobacteria</taxon>
        <taxon>Moraxellales</taxon>
        <taxon>Moraxellaceae</taxon>
        <taxon>Paraperlucidibaca</taxon>
    </lineage>
</organism>
<dbReference type="InterPro" id="IPR020013">
    <property type="entry name" value="Flagellar_FlgE/F/G"/>
</dbReference>
<dbReference type="PANTHER" id="PTHR30435">
    <property type="entry name" value="FLAGELLAR PROTEIN"/>
    <property type="match status" value="1"/>
</dbReference>
<dbReference type="Proteomes" id="UP001597044">
    <property type="component" value="Unassembled WGS sequence"/>
</dbReference>
<dbReference type="InterPro" id="IPR010930">
    <property type="entry name" value="Flg_bb/hook_C_dom"/>
</dbReference>
<dbReference type="Pfam" id="PF06429">
    <property type="entry name" value="Flg_bbr_C"/>
    <property type="match status" value="1"/>
</dbReference>
<comment type="caution">
    <text evidence="11">The sequence shown here is derived from an EMBL/GenBank/DDBJ whole genome shotgun (WGS) entry which is preliminary data.</text>
</comment>
<dbReference type="Pfam" id="PF00460">
    <property type="entry name" value="Flg_bb_rod"/>
    <property type="match status" value="1"/>
</dbReference>
<evidence type="ECO:0000259" key="10">
    <source>
        <dbReference type="Pfam" id="PF22692"/>
    </source>
</evidence>